<feature type="transmembrane region" description="Helical" evidence="1">
    <location>
        <begin position="21"/>
        <end position="42"/>
    </location>
</feature>
<name>A0A8T1ZLE6_9BRAS</name>
<organism evidence="2 3">
    <name type="scientific">Arabidopsis thaliana x Arabidopsis arenosa</name>
    <dbReference type="NCBI Taxonomy" id="1240361"/>
    <lineage>
        <taxon>Eukaryota</taxon>
        <taxon>Viridiplantae</taxon>
        <taxon>Streptophyta</taxon>
        <taxon>Embryophyta</taxon>
        <taxon>Tracheophyta</taxon>
        <taxon>Spermatophyta</taxon>
        <taxon>Magnoliopsida</taxon>
        <taxon>eudicotyledons</taxon>
        <taxon>Gunneridae</taxon>
        <taxon>Pentapetalae</taxon>
        <taxon>rosids</taxon>
        <taxon>malvids</taxon>
        <taxon>Brassicales</taxon>
        <taxon>Brassicaceae</taxon>
        <taxon>Camelineae</taxon>
        <taxon>Arabidopsis</taxon>
    </lineage>
</organism>
<evidence type="ECO:0000313" key="2">
    <source>
        <dbReference type="EMBL" id="KAG7560232.1"/>
    </source>
</evidence>
<dbReference type="EMBL" id="JAEFBK010000010">
    <property type="protein sequence ID" value="KAG7560232.1"/>
    <property type="molecule type" value="Genomic_DNA"/>
</dbReference>
<dbReference type="Proteomes" id="UP000694240">
    <property type="component" value="Chromosome 10"/>
</dbReference>
<keyword evidence="1" id="KW-0472">Membrane</keyword>
<protein>
    <submittedName>
        <fullName evidence="2">Uncharacterized protein</fullName>
    </submittedName>
</protein>
<accession>A0A8T1ZLE6</accession>
<keyword evidence="1" id="KW-1133">Transmembrane helix</keyword>
<proteinExistence type="predicted"/>
<reference evidence="2 3" key="1">
    <citation type="submission" date="2020-12" db="EMBL/GenBank/DDBJ databases">
        <title>Concerted genomic and epigenomic changes stabilize Arabidopsis allopolyploids.</title>
        <authorList>
            <person name="Chen Z."/>
        </authorList>
    </citation>
    <scope>NUCLEOTIDE SEQUENCE [LARGE SCALE GENOMIC DNA]</scope>
    <source>
        <strain evidence="2">Allo738</strain>
        <tissue evidence="2">Leaf</tissue>
    </source>
</reference>
<evidence type="ECO:0000313" key="3">
    <source>
        <dbReference type="Proteomes" id="UP000694240"/>
    </source>
</evidence>
<evidence type="ECO:0000256" key="1">
    <source>
        <dbReference type="SAM" id="Phobius"/>
    </source>
</evidence>
<keyword evidence="3" id="KW-1185">Reference proteome</keyword>
<sequence>MANRRFSIHAPCHIKMVVIKVFGPTLPDQILILLLLQFPIWLANQFNMIPPIVLTDSSHGCLSSRVMSTRSNRNVSSYLEFVSGGMSHRRHLRFSTDEFSLVIWLGEVIWVFDPGINRQTFSIEGIGCCDNFLFLRTRSDDDDVLVVPRSNYSGFMKKEIMVTNRQGWVESYKRHDAKSFQTTYQRVRLIIVMRKAFGSFIYKMIAFYEYMKRGLEICCL</sequence>
<dbReference type="AlphaFoldDB" id="A0A8T1ZLE6"/>
<comment type="caution">
    <text evidence="2">The sequence shown here is derived from an EMBL/GenBank/DDBJ whole genome shotgun (WGS) entry which is preliminary data.</text>
</comment>
<gene>
    <name evidence="2" type="ORF">ISN45_Aa05g017730</name>
</gene>
<keyword evidence="1" id="KW-0812">Transmembrane</keyword>